<dbReference type="EMBL" id="BARU01044235">
    <property type="protein sequence ID" value="GAH76739.1"/>
    <property type="molecule type" value="Genomic_DNA"/>
</dbReference>
<proteinExistence type="predicted"/>
<feature type="transmembrane region" description="Helical" evidence="1">
    <location>
        <begin position="31"/>
        <end position="50"/>
    </location>
</feature>
<dbReference type="AlphaFoldDB" id="X1JEH5"/>
<evidence type="ECO:0000313" key="2">
    <source>
        <dbReference type="EMBL" id="GAH76739.1"/>
    </source>
</evidence>
<name>X1JEH5_9ZZZZ</name>
<accession>X1JEH5</accession>
<protein>
    <submittedName>
        <fullName evidence="2">Uncharacterized protein</fullName>
    </submittedName>
</protein>
<keyword evidence="1" id="KW-0812">Transmembrane</keyword>
<organism evidence="2">
    <name type="scientific">marine sediment metagenome</name>
    <dbReference type="NCBI Taxonomy" id="412755"/>
    <lineage>
        <taxon>unclassified sequences</taxon>
        <taxon>metagenomes</taxon>
        <taxon>ecological metagenomes</taxon>
    </lineage>
</organism>
<sequence>SQSTPGLIDQYDNASIFALFLKIRPDESRELAFIFIICSGLLIAFSFLWMK</sequence>
<gene>
    <name evidence="2" type="ORF">S03H2_67533</name>
</gene>
<keyword evidence="1" id="KW-0472">Membrane</keyword>
<evidence type="ECO:0000256" key="1">
    <source>
        <dbReference type="SAM" id="Phobius"/>
    </source>
</evidence>
<keyword evidence="1" id="KW-1133">Transmembrane helix</keyword>
<reference evidence="2" key="1">
    <citation type="journal article" date="2014" name="Front. Microbiol.">
        <title>High frequency of phylogenetically diverse reductive dehalogenase-homologous genes in deep subseafloor sedimentary metagenomes.</title>
        <authorList>
            <person name="Kawai M."/>
            <person name="Futagami T."/>
            <person name="Toyoda A."/>
            <person name="Takaki Y."/>
            <person name="Nishi S."/>
            <person name="Hori S."/>
            <person name="Arai W."/>
            <person name="Tsubouchi T."/>
            <person name="Morono Y."/>
            <person name="Uchiyama I."/>
            <person name="Ito T."/>
            <person name="Fujiyama A."/>
            <person name="Inagaki F."/>
            <person name="Takami H."/>
        </authorList>
    </citation>
    <scope>NUCLEOTIDE SEQUENCE</scope>
    <source>
        <strain evidence="2">Expedition CK06-06</strain>
    </source>
</reference>
<feature type="non-terminal residue" evidence="2">
    <location>
        <position position="1"/>
    </location>
</feature>
<comment type="caution">
    <text evidence="2">The sequence shown here is derived from an EMBL/GenBank/DDBJ whole genome shotgun (WGS) entry which is preliminary data.</text>
</comment>